<dbReference type="Pfam" id="PF04390">
    <property type="entry name" value="LptE"/>
    <property type="match status" value="1"/>
</dbReference>
<dbReference type="GO" id="GO:0019867">
    <property type="term" value="C:outer membrane"/>
    <property type="evidence" value="ECO:0007669"/>
    <property type="project" value="InterPro"/>
</dbReference>
<name>B0VG31_CLOAI</name>
<reference evidence="1 2" key="1">
    <citation type="journal article" date="2008" name="J. Bacteriol.">
        <title>'Candidatus Cloacamonas acidaminovorans': genome sequence reconstruction provides a first glimpse of a new bacterial division.</title>
        <authorList>
            <person name="Pelletier E."/>
            <person name="Kreimeyer A."/>
            <person name="Bocs S."/>
            <person name="Rouy Z."/>
            <person name="Gyapay G."/>
            <person name="Chouari R."/>
            <person name="Riviere D."/>
            <person name="Ganesan A."/>
            <person name="Daegelen P."/>
            <person name="Sghir A."/>
            <person name="Cohen G.N."/>
            <person name="Medigue C."/>
            <person name="Weissenbach J."/>
            <person name="Le Paslier D."/>
        </authorList>
    </citation>
    <scope>NUCLEOTIDE SEQUENCE [LARGE SCALE GENOMIC DNA]</scope>
    <source>
        <strain evidence="2">Evry</strain>
    </source>
</reference>
<dbReference type="eggNOG" id="COG2980">
    <property type="taxonomic scope" value="Bacteria"/>
</dbReference>
<evidence type="ECO:0008006" key="3">
    <source>
        <dbReference type="Google" id="ProtNLM"/>
    </source>
</evidence>
<dbReference type="PROSITE" id="PS51257">
    <property type="entry name" value="PROKAR_LIPOPROTEIN"/>
    <property type="match status" value="1"/>
</dbReference>
<evidence type="ECO:0000313" key="2">
    <source>
        <dbReference type="Proteomes" id="UP000002019"/>
    </source>
</evidence>
<dbReference type="RefSeq" id="WP_015424110.1">
    <property type="nucleotide sequence ID" value="NC_020449.1"/>
</dbReference>
<evidence type="ECO:0000313" key="1">
    <source>
        <dbReference type="EMBL" id="CAO80249.1"/>
    </source>
</evidence>
<dbReference type="KEGG" id="caci:CLOAM0344"/>
<keyword evidence="2" id="KW-1185">Reference proteome</keyword>
<dbReference type="GO" id="GO:0043165">
    <property type="term" value="P:Gram-negative-bacterium-type cell outer membrane assembly"/>
    <property type="evidence" value="ECO:0007669"/>
    <property type="project" value="InterPro"/>
</dbReference>
<protein>
    <recommendedName>
        <fullName evidence="3">Lipoprotein</fullName>
    </recommendedName>
</protein>
<dbReference type="OrthoDB" id="9790776at2"/>
<dbReference type="AlphaFoldDB" id="B0VG31"/>
<dbReference type="Proteomes" id="UP000002019">
    <property type="component" value="Chromosome"/>
</dbReference>
<organism evidence="1 2">
    <name type="scientific">Cloacimonas acidaminovorans (strain Evry)</name>
    <dbReference type="NCBI Taxonomy" id="459349"/>
    <lineage>
        <taxon>Bacteria</taxon>
        <taxon>Pseudomonadati</taxon>
        <taxon>Candidatus Cloacimonadota</taxon>
        <taxon>Candidatus Cloacimonadia</taxon>
        <taxon>Candidatus Cloacimonadales</taxon>
        <taxon>Candidatus Cloacimonadaceae</taxon>
        <taxon>Candidatus Cloacimonas</taxon>
    </lineage>
</organism>
<dbReference type="STRING" id="459349.CLOAM0344"/>
<accession>B0VG31</accession>
<gene>
    <name evidence="1" type="ordered locus">CLOAM0344</name>
</gene>
<sequence>MVKKFIYAILLLVILSSCHYSVYSNAYPHLRKIRILAFENRTSEYGLGDKLLNYLNREIREDGRLKLVTEDPDCTLEGAILSFSENVYSYDTANQVQDYQVKMVVSVTFTDLINNTVLYQNSGLTVTELYAVAEGGTAKFKTKEEAVEELISKLYKTILQNSIEGW</sequence>
<dbReference type="Gene3D" id="3.30.160.150">
    <property type="entry name" value="Lipoprotein like domain"/>
    <property type="match status" value="1"/>
</dbReference>
<dbReference type="InterPro" id="IPR007485">
    <property type="entry name" value="LPS_assembly_LptE"/>
</dbReference>
<dbReference type="HOGENOM" id="CLU_114082_0_3_0"/>
<dbReference type="EMBL" id="CU466930">
    <property type="protein sequence ID" value="CAO80249.1"/>
    <property type="molecule type" value="Genomic_DNA"/>
</dbReference>
<proteinExistence type="predicted"/>